<organism evidence="2 3">
    <name type="scientific">Pedobacter psychrophilus</name>
    <dbReference type="NCBI Taxonomy" id="1826909"/>
    <lineage>
        <taxon>Bacteria</taxon>
        <taxon>Pseudomonadati</taxon>
        <taxon>Bacteroidota</taxon>
        <taxon>Sphingobacteriia</taxon>
        <taxon>Sphingobacteriales</taxon>
        <taxon>Sphingobacteriaceae</taxon>
        <taxon>Pedobacter</taxon>
    </lineage>
</organism>
<dbReference type="Proteomes" id="UP000078459">
    <property type="component" value="Unassembled WGS sequence"/>
</dbReference>
<reference evidence="2 3" key="1">
    <citation type="submission" date="2016-04" db="EMBL/GenBank/DDBJ databases">
        <authorList>
            <person name="Evans L.H."/>
            <person name="Alamgir A."/>
            <person name="Owens N."/>
            <person name="Weber N.D."/>
            <person name="Virtaneva K."/>
            <person name="Barbian K."/>
            <person name="Babar A."/>
            <person name="Rosenke K."/>
        </authorList>
    </citation>
    <scope>NUCLEOTIDE SEQUENCE [LARGE SCALE GENOMIC DNA]</scope>
    <source>
        <strain evidence="2 3">CCM 8644</strain>
    </source>
</reference>
<accession>A0A179DD68</accession>
<dbReference type="Gene3D" id="2.30.30.110">
    <property type="match status" value="1"/>
</dbReference>
<keyword evidence="1" id="KW-0255">Endonuclease</keyword>
<evidence type="ECO:0000313" key="3">
    <source>
        <dbReference type="Proteomes" id="UP000078459"/>
    </source>
</evidence>
<evidence type="ECO:0000256" key="1">
    <source>
        <dbReference type="PIRNR" id="PIRNR033490"/>
    </source>
</evidence>
<dbReference type="EC" id="3.1.-.-" evidence="1"/>
<dbReference type="GO" id="GO:0016787">
    <property type="term" value="F:hydrolase activity"/>
    <property type="evidence" value="ECO:0007669"/>
    <property type="project" value="UniProtKB-KW"/>
</dbReference>
<dbReference type="OrthoDB" id="9808744at2"/>
<comment type="function">
    <text evidence="1">Toxic component of a type II toxin-antitoxin (TA) system.</text>
</comment>
<keyword evidence="1" id="KW-0540">Nuclease</keyword>
<dbReference type="GO" id="GO:0004521">
    <property type="term" value="F:RNA endonuclease activity"/>
    <property type="evidence" value="ECO:0007669"/>
    <property type="project" value="TreeGrafter"/>
</dbReference>
<dbReference type="GO" id="GO:0006402">
    <property type="term" value="P:mRNA catabolic process"/>
    <property type="evidence" value="ECO:0007669"/>
    <property type="project" value="TreeGrafter"/>
</dbReference>
<proteinExistence type="inferred from homology"/>
<dbReference type="Pfam" id="PF02452">
    <property type="entry name" value="PemK_toxin"/>
    <property type="match status" value="1"/>
</dbReference>
<dbReference type="GO" id="GO:0016075">
    <property type="term" value="P:rRNA catabolic process"/>
    <property type="evidence" value="ECO:0007669"/>
    <property type="project" value="TreeGrafter"/>
</dbReference>
<evidence type="ECO:0000313" key="2">
    <source>
        <dbReference type="EMBL" id="OAQ38987.1"/>
    </source>
</evidence>
<comment type="caution">
    <text evidence="2">The sequence shown here is derived from an EMBL/GenBank/DDBJ whole genome shotgun (WGS) entry which is preliminary data.</text>
</comment>
<dbReference type="AlphaFoldDB" id="A0A179DD68"/>
<protein>
    <recommendedName>
        <fullName evidence="1">mRNA interferase</fullName>
        <ecNumber evidence="1">3.1.-.-</ecNumber>
    </recommendedName>
</protein>
<dbReference type="InterPro" id="IPR011067">
    <property type="entry name" value="Plasmid_toxin/cell-grow_inhib"/>
</dbReference>
<dbReference type="InterPro" id="IPR003477">
    <property type="entry name" value="PemK-like"/>
</dbReference>
<dbReference type="RefSeq" id="WP_068823138.1">
    <property type="nucleotide sequence ID" value="NZ_LWHJ01000029.1"/>
</dbReference>
<dbReference type="GO" id="GO:0003677">
    <property type="term" value="F:DNA binding"/>
    <property type="evidence" value="ECO:0007669"/>
    <property type="project" value="InterPro"/>
</dbReference>
<name>A0A179DD68_9SPHI</name>
<gene>
    <name evidence="2" type="ORF">A5893_11965</name>
</gene>
<dbReference type="PANTHER" id="PTHR33988">
    <property type="entry name" value="ENDORIBONUCLEASE MAZF-RELATED"/>
    <property type="match status" value="1"/>
</dbReference>
<dbReference type="PANTHER" id="PTHR33988:SF2">
    <property type="entry name" value="ENDORIBONUCLEASE MAZF"/>
    <property type="match status" value="1"/>
</dbReference>
<keyword evidence="1" id="KW-0378">Hydrolase</keyword>
<keyword evidence="3" id="KW-1185">Reference proteome</keyword>
<dbReference type="EMBL" id="LWHJ01000029">
    <property type="protein sequence ID" value="OAQ38987.1"/>
    <property type="molecule type" value="Genomic_DNA"/>
</dbReference>
<dbReference type="SUPFAM" id="SSF50118">
    <property type="entry name" value="Cell growth inhibitor/plasmid maintenance toxic component"/>
    <property type="match status" value="1"/>
</dbReference>
<sequence>MIIKKYEIWIADLNPGLGTEPGKIRPVLIVQNDLLHQLNHISTIVCPISSQKRGISELRIAVKESVTNGLKKPSSIVIDQIKAVDLSRLKEKIGVLEEKYEKEIKKAISLILDI</sequence>
<dbReference type="PIRSF" id="PIRSF033490">
    <property type="entry name" value="MazF"/>
    <property type="match status" value="1"/>
</dbReference>
<dbReference type="STRING" id="1826909.A5893_11965"/>
<comment type="similarity">
    <text evidence="1">Belongs to the PemK/MazF family.</text>
</comment>
<reference evidence="2 3" key="2">
    <citation type="submission" date="2016-06" db="EMBL/GenBank/DDBJ databases">
        <title>Pedobacter psychrophilus sp. nov., isolated from Antarctic fragmentary rock.</title>
        <authorList>
            <person name="Svec P."/>
        </authorList>
    </citation>
    <scope>NUCLEOTIDE SEQUENCE [LARGE SCALE GENOMIC DNA]</scope>
    <source>
        <strain evidence="2 3">CCM 8644</strain>
    </source>
</reference>